<dbReference type="EMBL" id="NWSH01006414">
    <property type="protein sequence ID" value="PCG63450.1"/>
    <property type="molecule type" value="Genomic_DNA"/>
</dbReference>
<accession>A0A2A4IWE0</accession>
<reference evidence="2" key="1">
    <citation type="submission" date="2017-09" db="EMBL/GenBank/DDBJ databases">
        <title>Contemporary evolution of a Lepidopteran species, Heliothis virescens, in response to modern agricultural practices.</title>
        <authorList>
            <person name="Fritz M.L."/>
            <person name="Deyonke A.M."/>
            <person name="Papanicolaou A."/>
            <person name="Micinski S."/>
            <person name="Westbrook J."/>
            <person name="Gould F."/>
        </authorList>
    </citation>
    <scope>NUCLEOTIDE SEQUENCE [LARGE SCALE GENOMIC DNA]</scope>
    <source>
        <strain evidence="2">HvINT-</strain>
        <tissue evidence="2">Whole body</tissue>
    </source>
</reference>
<proteinExistence type="predicted"/>
<dbReference type="AlphaFoldDB" id="A0A2A4IWE0"/>
<evidence type="ECO:0000256" key="1">
    <source>
        <dbReference type="SAM" id="SignalP"/>
    </source>
</evidence>
<gene>
    <name evidence="2" type="ORF">B5V51_12293</name>
</gene>
<organism evidence="2">
    <name type="scientific">Heliothis virescens</name>
    <name type="common">Tobacco budworm moth</name>
    <dbReference type="NCBI Taxonomy" id="7102"/>
    <lineage>
        <taxon>Eukaryota</taxon>
        <taxon>Metazoa</taxon>
        <taxon>Ecdysozoa</taxon>
        <taxon>Arthropoda</taxon>
        <taxon>Hexapoda</taxon>
        <taxon>Insecta</taxon>
        <taxon>Pterygota</taxon>
        <taxon>Neoptera</taxon>
        <taxon>Endopterygota</taxon>
        <taxon>Lepidoptera</taxon>
        <taxon>Glossata</taxon>
        <taxon>Ditrysia</taxon>
        <taxon>Noctuoidea</taxon>
        <taxon>Noctuidae</taxon>
        <taxon>Heliothinae</taxon>
        <taxon>Heliothis</taxon>
    </lineage>
</organism>
<feature type="signal peptide" evidence="1">
    <location>
        <begin position="1"/>
        <end position="19"/>
    </location>
</feature>
<protein>
    <submittedName>
        <fullName evidence="2">Uncharacterized protein</fullName>
    </submittedName>
</protein>
<evidence type="ECO:0000313" key="2">
    <source>
        <dbReference type="EMBL" id="PCG63450.1"/>
    </source>
</evidence>
<comment type="caution">
    <text evidence="2">The sequence shown here is derived from an EMBL/GenBank/DDBJ whole genome shotgun (WGS) entry which is preliminary data.</text>
</comment>
<name>A0A2A4IWE0_HELVI</name>
<keyword evidence="1" id="KW-0732">Signal</keyword>
<feature type="chain" id="PRO_5012675246" evidence="1">
    <location>
        <begin position="20"/>
        <end position="179"/>
    </location>
</feature>
<sequence length="179" mass="19700">MHNKAVLLLCCITLELSCCGYVTYPSGVQVWVQRVHVIEVDVNGQEVFYPSYGDFKIPANDVRTLPWNQQNVVVWPQTVEGFDRNEVHKVYNSGLALELSCCGYVAYPSGVQVWLQGADVIEVDEDGQEVLHPANGDLEMPDFDISTPNGYDVTPANSIADGAHCPDGVRVGDKCVKKV</sequence>